<feature type="transmembrane region" description="Helical" evidence="1">
    <location>
        <begin position="87"/>
        <end position="107"/>
    </location>
</feature>
<proteinExistence type="predicted"/>
<sequence>MAYLILTFLSFNHPLRIEWVWRVPQVLLPFIFIRIRNRTIASIGLKSENMAENLKFGLLGAGILTVIFAPLYLKWLSVDLFSPSYPVGWVFISIFIVTNVFVIELFYRGWIQTRLTRVGGPIPGIIGTSALASLDFFEFSIFARSIPSGIIIVTATLVFSYLFHKTESLVAPLIAHALWFHLLLMLLFLLG</sequence>
<organism evidence="3 4">
    <name type="scientific">candidate division MSBL1 archaeon SCGC-AAA259E19</name>
    <dbReference type="NCBI Taxonomy" id="1698264"/>
    <lineage>
        <taxon>Archaea</taxon>
        <taxon>Methanobacteriati</taxon>
        <taxon>Methanobacteriota</taxon>
        <taxon>candidate division MSBL1</taxon>
    </lineage>
</organism>
<keyword evidence="1" id="KW-1133">Transmembrane helix</keyword>
<keyword evidence="4" id="KW-1185">Reference proteome</keyword>
<dbReference type="InterPro" id="IPR003675">
    <property type="entry name" value="Rce1/LyrA-like_dom"/>
</dbReference>
<gene>
    <name evidence="3" type="ORF">AKJ65_04460</name>
</gene>
<dbReference type="Proteomes" id="UP000070284">
    <property type="component" value="Unassembled WGS sequence"/>
</dbReference>
<dbReference type="AlphaFoldDB" id="A0A133UJP0"/>
<feature type="transmembrane region" description="Helical" evidence="1">
    <location>
        <begin position="56"/>
        <end position="75"/>
    </location>
</feature>
<feature type="transmembrane region" description="Helical" evidence="1">
    <location>
        <begin position="141"/>
        <end position="163"/>
    </location>
</feature>
<feature type="domain" description="CAAX prenyl protease 2/Lysostaphin resistance protein A-like" evidence="2">
    <location>
        <begin position="89"/>
        <end position="179"/>
    </location>
</feature>
<evidence type="ECO:0000259" key="2">
    <source>
        <dbReference type="Pfam" id="PF02517"/>
    </source>
</evidence>
<dbReference type="EMBL" id="LHXO01000059">
    <property type="protein sequence ID" value="KXA94418.1"/>
    <property type="molecule type" value="Genomic_DNA"/>
</dbReference>
<dbReference type="Pfam" id="PF02517">
    <property type="entry name" value="Rce1-like"/>
    <property type="match status" value="1"/>
</dbReference>
<accession>A0A133UJP0</accession>
<keyword evidence="1" id="KW-0812">Transmembrane</keyword>
<comment type="caution">
    <text evidence="3">The sequence shown here is derived from an EMBL/GenBank/DDBJ whole genome shotgun (WGS) entry which is preliminary data.</text>
</comment>
<name>A0A133UJP0_9EURY</name>
<reference evidence="3 4" key="1">
    <citation type="journal article" date="2016" name="Sci. Rep.">
        <title>Metabolic traits of an uncultured archaeal lineage -MSBL1- from brine pools of the Red Sea.</title>
        <authorList>
            <person name="Mwirichia R."/>
            <person name="Alam I."/>
            <person name="Rashid M."/>
            <person name="Vinu M."/>
            <person name="Ba-Alawi W."/>
            <person name="Anthony Kamau A."/>
            <person name="Kamanda Ngugi D."/>
            <person name="Goker M."/>
            <person name="Klenk H.P."/>
            <person name="Bajic V."/>
            <person name="Stingl U."/>
        </authorList>
    </citation>
    <scope>NUCLEOTIDE SEQUENCE [LARGE SCALE GENOMIC DNA]</scope>
    <source>
        <strain evidence="3">SCGC-AAA259E19</strain>
    </source>
</reference>
<evidence type="ECO:0000256" key="1">
    <source>
        <dbReference type="SAM" id="Phobius"/>
    </source>
</evidence>
<keyword evidence="1" id="KW-0472">Membrane</keyword>
<evidence type="ECO:0000313" key="3">
    <source>
        <dbReference type="EMBL" id="KXA94418.1"/>
    </source>
</evidence>
<dbReference type="GO" id="GO:0080120">
    <property type="term" value="P:CAAX-box protein maturation"/>
    <property type="evidence" value="ECO:0007669"/>
    <property type="project" value="UniProtKB-ARBA"/>
</dbReference>
<evidence type="ECO:0000313" key="4">
    <source>
        <dbReference type="Proteomes" id="UP000070284"/>
    </source>
</evidence>
<feature type="transmembrane region" description="Helical" evidence="1">
    <location>
        <begin position="169"/>
        <end position="190"/>
    </location>
</feature>
<dbReference type="GO" id="GO:0004175">
    <property type="term" value="F:endopeptidase activity"/>
    <property type="evidence" value="ECO:0007669"/>
    <property type="project" value="UniProtKB-ARBA"/>
</dbReference>
<protein>
    <recommendedName>
        <fullName evidence="2">CAAX prenyl protease 2/Lysostaphin resistance protein A-like domain-containing protein</fullName>
    </recommendedName>
</protein>